<dbReference type="Gene3D" id="2.30.39.10">
    <property type="entry name" value="Alpha-1-antitrypsin, domain 1"/>
    <property type="match status" value="1"/>
</dbReference>
<dbReference type="InterPro" id="IPR023796">
    <property type="entry name" value="Serpin_dom"/>
</dbReference>
<evidence type="ECO:0000256" key="1">
    <source>
        <dbReference type="ARBA" id="ARBA00009500"/>
    </source>
</evidence>
<dbReference type="InterPro" id="IPR036186">
    <property type="entry name" value="Serpin_sf"/>
</dbReference>
<dbReference type="SUPFAM" id="SSF56574">
    <property type="entry name" value="Serpins"/>
    <property type="match status" value="1"/>
</dbReference>
<comment type="caution">
    <text evidence="6">The sequence shown here is derived from an EMBL/GenBank/DDBJ whole genome shotgun (WGS) entry which is preliminary data.</text>
</comment>
<dbReference type="Pfam" id="PF00079">
    <property type="entry name" value="Serpin"/>
    <property type="match status" value="1"/>
</dbReference>
<keyword evidence="2" id="KW-0646">Protease inhibitor</keyword>
<name>A0AAD8W9F8_LOLMU</name>
<organism evidence="6 7">
    <name type="scientific">Lolium multiflorum</name>
    <name type="common">Italian ryegrass</name>
    <name type="synonym">Lolium perenne subsp. multiflorum</name>
    <dbReference type="NCBI Taxonomy" id="4521"/>
    <lineage>
        <taxon>Eukaryota</taxon>
        <taxon>Viridiplantae</taxon>
        <taxon>Streptophyta</taxon>
        <taxon>Embryophyta</taxon>
        <taxon>Tracheophyta</taxon>
        <taxon>Spermatophyta</taxon>
        <taxon>Magnoliopsida</taxon>
        <taxon>Liliopsida</taxon>
        <taxon>Poales</taxon>
        <taxon>Poaceae</taxon>
        <taxon>BOP clade</taxon>
        <taxon>Pooideae</taxon>
        <taxon>Poodae</taxon>
        <taxon>Poeae</taxon>
        <taxon>Poeae Chloroplast Group 2 (Poeae type)</taxon>
        <taxon>Loliodinae</taxon>
        <taxon>Loliinae</taxon>
        <taxon>Lolium</taxon>
    </lineage>
</organism>
<dbReference type="InterPro" id="IPR042185">
    <property type="entry name" value="Serpin_sf_2"/>
</dbReference>
<evidence type="ECO:0000256" key="2">
    <source>
        <dbReference type="ARBA" id="ARBA00022690"/>
    </source>
</evidence>
<dbReference type="Proteomes" id="UP001231189">
    <property type="component" value="Unassembled WGS sequence"/>
</dbReference>
<dbReference type="PROSITE" id="PS00284">
    <property type="entry name" value="SERPIN"/>
    <property type="match status" value="1"/>
</dbReference>
<evidence type="ECO:0000259" key="5">
    <source>
        <dbReference type="SMART" id="SM00093"/>
    </source>
</evidence>
<dbReference type="PANTHER" id="PTHR11461">
    <property type="entry name" value="SERINE PROTEASE INHIBITOR, SERPIN"/>
    <property type="match status" value="1"/>
</dbReference>
<dbReference type="InterPro" id="IPR000215">
    <property type="entry name" value="Serpin_fam"/>
</dbReference>
<comment type="similarity">
    <text evidence="1 4">Belongs to the serpin family.</text>
</comment>
<gene>
    <name evidence="6" type="ORF">QYE76_063769</name>
</gene>
<evidence type="ECO:0000313" key="6">
    <source>
        <dbReference type="EMBL" id="KAK1645964.1"/>
    </source>
</evidence>
<dbReference type="InterPro" id="IPR023795">
    <property type="entry name" value="Serpin_CS"/>
</dbReference>
<dbReference type="FunFam" id="2.30.39.10:FF:000022">
    <property type="entry name" value="Os11g0230400 protein"/>
    <property type="match status" value="1"/>
</dbReference>
<evidence type="ECO:0000256" key="3">
    <source>
        <dbReference type="ARBA" id="ARBA00022900"/>
    </source>
</evidence>
<reference evidence="6" key="1">
    <citation type="submission" date="2023-07" db="EMBL/GenBank/DDBJ databases">
        <title>A chromosome-level genome assembly of Lolium multiflorum.</title>
        <authorList>
            <person name="Chen Y."/>
            <person name="Copetti D."/>
            <person name="Kolliker R."/>
            <person name="Studer B."/>
        </authorList>
    </citation>
    <scope>NUCLEOTIDE SEQUENCE</scope>
    <source>
        <strain evidence="6">02402/16</strain>
        <tissue evidence="6">Leaf</tissue>
    </source>
</reference>
<evidence type="ECO:0000256" key="4">
    <source>
        <dbReference type="RuleBase" id="RU000411"/>
    </source>
</evidence>
<dbReference type="AlphaFoldDB" id="A0AAD8W9F8"/>
<keyword evidence="3" id="KW-0722">Serine protease inhibitor</keyword>
<proteinExistence type="inferred from homology"/>
<accession>A0AAD8W9F8</accession>
<sequence length="400" mass="42880">MATTDIRLSIARQTRFALRLASAISSPSNADGAAGNAAFSPLSLHVALSLVAAGAGGATRDQLAAALGAEGPGEAESLHELAQRVVQLVVADASVEGGPRVAFANGVFVDTSLPLKPSFKEVAVGKYKADTNSVDFQTKAAEVAGEVNTWVEKLTAGLIKEILPQGSVDSSTRLVLGNALYFKGAWTEEFDASKTKEGEFHLLDGSSVQAPFMSSTDEQYISSLDNLKVLKLPYRQGGDLRRFSMYILLPDAHDGLWNLAERLSSEPEFLEKHIPTGKVPVGQFKLPKFKISFGFEASNLLKGLGLHLPFSTEADLSEMVDSEQKLCISSVFHKSFVEVNEEGTEAAAATAVTIMLMSLPLDPPMKMDFVADHPFLFMIREDLTGVVLFIGHVLNPLLAA</sequence>
<dbReference type="EMBL" id="JAUUTY010000004">
    <property type="protein sequence ID" value="KAK1645964.1"/>
    <property type="molecule type" value="Genomic_DNA"/>
</dbReference>
<dbReference type="GO" id="GO:0004867">
    <property type="term" value="F:serine-type endopeptidase inhibitor activity"/>
    <property type="evidence" value="ECO:0007669"/>
    <property type="project" value="UniProtKB-KW"/>
</dbReference>
<dbReference type="CDD" id="cd02043">
    <property type="entry name" value="serpinP_plants"/>
    <property type="match status" value="1"/>
</dbReference>
<keyword evidence="7" id="KW-1185">Reference proteome</keyword>
<dbReference type="GO" id="GO:0005615">
    <property type="term" value="C:extracellular space"/>
    <property type="evidence" value="ECO:0007669"/>
    <property type="project" value="InterPro"/>
</dbReference>
<protein>
    <recommendedName>
        <fullName evidence="5">Serpin domain-containing protein</fullName>
    </recommendedName>
</protein>
<dbReference type="PANTHER" id="PTHR11461:SF211">
    <property type="entry name" value="GH10112P-RELATED"/>
    <property type="match status" value="1"/>
</dbReference>
<evidence type="ECO:0000313" key="7">
    <source>
        <dbReference type="Proteomes" id="UP001231189"/>
    </source>
</evidence>
<dbReference type="SMART" id="SM00093">
    <property type="entry name" value="SERPIN"/>
    <property type="match status" value="1"/>
</dbReference>
<dbReference type="InterPro" id="IPR042178">
    <property type="entry name" value="Serpin_sf_1"/>
</dbReference>
<feature type="domain" description="Serpin" evidence="5">
    <location>
        <begin position="18"/>
        <end position="396"/>
    </location>
</feature>
<dbReference type="Gene3D" id="3.30.497.10">
    <property type="entry name" value="Antithrombin, subunit I, domain 2"/>
    <property type="match status" value="1"/>
</dbReference>